<dbReference type="SMART" id="SM00228">
    <property type="entry name" value="PDZ"/>
    <property type="match status" value="1"/>
</dbReference>
<keyword evidence="1" id="KW-0732">Signal</keyword>
<dbReference type="Proteomes" id="UP000184232">
    <property type="component" value="Unassembled WGS sequence"/>
</dbReference>
<reference evidence="3 4" key="1">
    <citation type="submission" date="2016-11" db="EMBL/GenBank/DDBJ databases">
        <authorList>
            <person name="Jaros S."/>
            <person name="Januszkiewicz K."/>
            <person name="Wedrychowicz H."/>
        </authorList>
    </citation>
    <scope>NUCLEOTIDE SEQUENCE [LARGE SCALE GENOMIC DNA]</scope>
    <source>
        <strain evidence="3 4">DSM 22807</strain>
    </source>
</reference>
<dbReference type="RefSeq" id="WP_072785856.1">
    <property type="nucleotide sequence ID" value="NZ_FQZH01000006.1"/>
</dbReference>
<organism evidence="3 4">
    <name type="scientific">Flavobacterium haoranii</name>
    <dbReference type="NCBI Taxonomy" id="683124"/>
    <lineage>
        <taxon>Bacteria</taxon>
        <taxon>Pseudomonadati</taxon>
        <taxon>Bacteroidota</taxon>
        <taxon>Flavobacteriia</taxon>
        <taxon>Flavobacteriales</taxon>
        <taxon>Flavobacteriaceae</taxon>
        <taxon>Flavobacterium</taxon>
    </lineage>
</organism>
<dbReference type="InterPro" id="IPR036034">
    <property type="entry name" value="PDZ_sf"/>
</dbReference>
<accession>A0A1M6M6V2</accession>
<dbReference type="PROSITE" id="PS50106">
    <property type="entry name" value="PDZ"/>
    <property type="match status" value="1"/>
</dbReference>
<evidence type="ECO:0000259" key="2">
    <source>
        <dbReference type="PROSITE" id="PS50106"/>
    </source>
</evidence>
<dbReference type="SUPFAM" id="SSF50156">
    <property type="entry name" value="PDZ domain-like"/>
    <property type="match status" value="1"/>
</dbReference>
<evidence type="ECO:0000313" key="4">
    <source>
        <dbReference type="Proteomes" id="UP000184232"/>
    </source>
</evidence>
<evidence type="ECO:0000256" key="1">
    <source>
        <dbReference type="SAM" id="SignalP"/>
    </source>
</evidence>
<dbReference type="STRING" id="683124.SAMN05444337_2644"/>
<dbReference type="GO" id="GO:0008233">
    <property type="term" value="F:peptidase activity"/>
    <property type="evidence" value="ECO:0007669"/>
    <property type="project" value="UniProtKB-KW"/>
</dbReference>
<keyword evidence="3" id="KW-0378">Hydrolase</keyword>
<name>A0A1M6M6V2_9FLAO</name>
<evidence type="ECO:0000313" key="3">
    <source>
        <dbReference type="EMBL" id="SHJ79003.1"/>
    </source>
</evidence>
<proteinExistence type="predicted"/>
<dbReference type="InterPro" id="IPR021109">
    <property type="entry name" value="Peptidase_aspartic_dom_sf"/>
</dbReference>
<dbReference type="GO" id="GO:0006508">
    <property type="term" value="P:proteolysis"/>
    <property type="evidence" value="ECO:0007669"/>
    <property type="project" value="UniProtKB-KW"/>
</dbReference>
<gene>
    <name evidence="3" type="ORF">SAMN05444337_2644</name>
</gene>
<protein>
    <submittedName>
        <fullName evidence="3">Aspartyl protease</fullName>
    </submittedName>
</protein>
<feature type="chain" id="PRO_5012748373" evidence="1">
    <location>
        <begin position="17"/>
        <end position="431"/>
    </location>
</feature>
<dbReference type="Gene3D" id="2.40.70.10">
    <property type="entry name" value="Acid Proteases"/>
    <property type="match status" value="1"/>
</dbReference>
<dbReference type="InterPro" id="IPR041489">
    <property type="entry name" value="PDZ_6"/>
</dbReference>
<dbReference type="EMBL" id="FQZH01000006">
    <property type="protein sequence ID" value="SHJ79003.1"/>
    <property type="molecule type" value="Genomic_DNA"/>
</dbReference>
<dbReference type="Pfam" id="PF17820">
    <property type="entry name" value="PDZ_6"/>
    <property type="match status" value="1"/>
</dbReference>
<sequence>MLRLLFILFISQCTFAQLNWISHKNKIEIPFELIYNLIIVDVKVNDVDLKMILDTGSEKNLMFSFPKNDSIAFYNPKTISIRGLGYGKELNAYISEKNKFEINGLVDRNFQVLLVTNQDISLIDKLGIQINGIIGSSFFKDFLVEINYSKKKLYLYKDFETITKKMSRYEKTQIEIYQNKPYVNLKIENSDENHNAKLLFDSGLGDGLWLFESDSIKCKERYFIDFLGRGLSGDVKGKKSRIESLQLDKFILHHALVSYPDIKLSELDLFKGRDGSLGGEIIKRFNWILDYKNHFFYYKQNNLFNEPFNYNMSGLEVHHFGQQWVKELDSFTNVSGKGEVNATEYISKVYNYKYTLKPNFQIYEVRENSPAAKAGLLAGDIIIKINNKSSHNYTIQKITELFQSEEGKKIKILVERDGKLLEFEFYLEKIL</sequence>
<dbReference type="Pfam" id="PF13650">
    <property type="entry name" value="Asp_protease_2"/>
    <property type="match status" value="1"/>
</dbReference>
<feature type="domain" description="PDZ" evidence="2">
    <location>
        <begin position="362"/>
        <end position="404"/>
    </location>
</feature>
<feature type="signal peptide" evidence="1">
    <location>
        <begin position="1"/>
        <end position="16"/>
    </location>
</feature>
<dbReference type="Gene3D" id="2.30.42.10">
    <property type="match status" value="1"/>
</dbReference>
<dbReference type="OrthoDB" id="3521766at2"/>
<dbReference type="AlphaFoldDB" id="A0A1M6M6V2"/>
<keyword evidence="4" id="KW-1185">Reference proteome</keyword>
<keyword evidence="3" id="KW-0645">Protease</keyword>
<dbReference type="InterPro" id="IPR001478">
    <property type="entry name" value="PDZ"/>
</dbReference>